<reference evidence="1" key="1">
    <citation type="submission" date="2020-04" db="EMBL/GenBank/DDBJ databases">
        <title>Draft genome resource of the tomato pathogen Pseudocercospora fuligena.</title>
        <authorList>
            <person name="Zaccaron A."/>
        </authorList>
    </citation>
    <scope>NUCLEOTIDE SEQUENCE</scope>
    <source>
        <strain evidence="1">PF001</strain>
    </source>
</reference>
<dbReference type="Proteomes" id="UP000660729">
    <property type="component" value="Unassembled WGS sequence"/>
</dbReference>
<gene>
    <name evidence="1" type="ORF">HII31_07365</name>
</gene>
<comment type="caution">
    <text evidence="1">The sequence shown here is derived from an EMBL/GenBank/DDBJ whole genome shotgun (WGS) entry which is preliminary data.</text>
</comment>
<name>A0A8H6RIB5_9PEZI</name>
<dbReference type="AlphaFoldDB" id="A0A8H6RIB5"/>
<organism evidence="1 2">
    <name type="scientific">Pseudocercospora fuligena</name>
    <dbReference type="NCBI Taxonomy" id="685502"/>
    <lineage>
        <taxon>Eukaryota</taxon>
        <taxon>Fungi</taxon>
        <taxon>Dikarya</taxon>
        <taxon>Ascomycota</taxon>
        <taxon>Pezizomycotina</taxon>
        <taxon>Dothideomycetes</taxon>
        <taxon>Dothideomycetidae</taxon>
        <taxon>Mycosphaerellales</taxon>
        <taxon>Mycosphaerellaceae</taxon>
        <taxon>Pseudocercospora</taxon>
    </lineage>
</organism>
<dbReference type="OrthoDB" id="10333257at2759"/>
<evidence type="ECO:0000313" key="2">
    <source>
        <dbReference type="Proteomes" id="UP000660729"/>
    </source>
</evidence>
<proteinExistence type="predicted"/>
<sequence length="118" mass="13152">MPSATKSPSFTIRITYNPGDNFAGSLDIPTTDIYHETSLLAACEKVSDVQTSRGIFGRRFTMQWAITDGPMGPKITMHASEAETDRHDVIAKIECENVGEEVLKEMRDLGLLAKEEYR</sequence>
<accession>A0A8H6RIB5</accession>
<dbReference type="EMBL" id="JABCIY010000158">
    <property type="protein sequence ID" value="KAF7191342.1"/>
    <property type="molecule type" value="Genomic_DNA"/>
</dbReference>
<protein>
    <submittedName>
        <fullName evidence="1">Uncharacterized protein</fullName>
    </submittedName>
</protein>
<keyword evidence="2" id="KW-1185">Reference proteome</keyword>
<evidence type="ECO:0000313" key="1">
    <source>
        <dbReference type="EMBL" id="KAF7191342.1"/>
    </source>
</evidence>